<reference evidence="1 2" key="1">
    <citation type="journal article" date="2005" name="Int. J. Syst. Evol. Microbiol.">
        <title>Halobacillus yeomjeoni sp. nov., isolated from a marine solar saltern in Korea.</title>
        <authorList>
            <person name="Yoon J.H."/>
            <person name="Kang S.J."/>
            <person name="Lee C.H."/>
            <person name="Oh H.W."/>
            <person name="Oh T.K."/>
        </authorList>
    </citation>
    <scope>NUCLEOTIDE SEQUENCE [LARGE SCALE GENOMIC DNA]</scope>
    <source>
        <strain evidence="1 2">KCTC 3957</strain>
    </source>
</reference>
<organism evidence="1 2">
    <name type="scientific">Halobacillus yeomjeoni</name>
    <dbReference type="NCBI Taxonomy" id="311194"/>
    <lineage>
        <taxon>Bacteria</taxon>
        <taxon>Bacillati</taxon>
        <taxon>Bacillota</taxon>
        <taxon>Bacilli</taxon>
        <taxon>Bacillales</taxon>
        <taxon>Bacillaceae</taxon>
        <taxon>Halobacillus</taxon>
    </lineage>
</organism>
<name>A0A931MT64_9BACI</name>
<proteinExistence type="predicted"/>
<gene>
    <name evidence="1" type="ORF">H0267_00565</name>
</gene>
<keyword evidence="2" id="KW-1185">Reference proteome</keyword>
<dbReference type="Proteomes" id="UP000614490">
    <property type="component" value="Unassembled WGS sequence"/>
</dbReference>
<evidence type="ECO:0000313" key="1">
    <source>
        <dbReference type="EMBL" id="MBH0228688.1"/>
    </source>
</evidence>
<comment type="caution">
    <text evidence="1">The sequence shown here is derived from an EMBL/GenBank/DDBJ whole genome shotgun (WGS) entry which is preliminary data.</text>
</comment>
<dbReference type="EMBL" id="JADZSC010000001">
    <property type="protein sequence ID" value="MBH0228688.1"/>
    <property type="molecule type" value="Genomic_DNA"/>
</dbReference>
<evidence type="ECO:0000313" key="2">
    <source>
        <dbReference type="Proteomes" id="UP000614490"/>
    </source>
</evidence>
<dbReference type="RefSeq" id="WP_197315339.1">
    <property type="nucleotide sequence ID" value="NZ_JADZSC010000001.1"/>
</dbReference>
<dbReference type="AlphaFoldDB" id="A0A931MT64"/>
<accession>A0A931MT64</accession>
<sequence>MRDQGRVTDYLDDYSPYLDQKWTDLVDGDLDSSLTNECVHLFVCEDCGLNDISS</sequence>
<protein>
    <submittedName>
        <fullName evidence="1">Uncharacterized protein</fullName>
    </submittedName>
</protein>